<dbReference type="SMART" id="SM00214">
    <property type="entry name" value="VWC"/>
    <property type="match status" value="2"/>
</dbReference>
<dbReference type="Pfam" id="PF01826">
    <property type="entry name" value="TIL"/>
    <property type="match status" value="1"/>
</dbReference>
<dbReference type="Ensembl" id="ENSCCRT00020078800.1">
    <property type="protein sequence ID" value="ENSCCRP00020071750.1"/>
    <property type="gene ID" value="ENSCCRG00020033554.1"/>
</dbReference>
<dbReference type="CDD" id="cd19941">
    <property type="entry name" value="TIL"/>
    <property type="match status" value="1"/>
</dbReference>
<proteinExistence type="predicted"/>
<dbReference type="InterPro" id="IPR014853">
    <property type="entry name" value="VWF/SSPO/ZAN-like_Cys-rich_dom"/>
</dbReference>
<dbReference type="InterPro" id="IPR001007">
    <property type="entry name" value="VWF_dom"/>
</dbReference>
<dbReference type="PANTHER" id="PTHR46698">
    <property type="entry name" value="CROSSVEINLESS 2"/>
    <property type="match status" value="1"/>
</dbReference>
<dbReference type="PROSITE" id="PS01208">
    <property type="entry name" value="VWFC_1"/>
    <property type="match status" value="1"/>
</dbReference>
<dbReference type="PROSITE" id="PS50184">
    <property type="entry name" value="VWFC_2"/>
    <property type="match status" value="1"/>
</dbReference>
<evidence type="ECO:0000259" key="7">
    <source>
        <dbReference type="PROSITE" id="PS51233"/>
    </source>
</evidence>
<comment type="subcellular location">
    <subcellularLocation>
        <location evidence="1">Secreted</location>
    </subcellularLocation>
</comment>
<evidence type="ECO:0000256" key="4">
    <source>
        <dbReference type="ARBA" id="ARBA00022737"/>
    </source>
</evidence>
<dbReference type="SMART" id="SM00832">
    <property type="entry name" value="C8"/>
    <property type="match status" value="1"/>
</dbReference>
<keyword evidence="3" id="KW-0732">Signal</keyword>
<keyword evidence="5" id="KW-1015">Disulfide bond</keyword>
<evidence type="ECO:0000259" key="6">
    <source>
        <dbReference type="PROSITE" id="PS50184"/>
    </source>
</evidence>
<evidence type="ECO:0000313" key="9">
    <source>
        <dbReference type="Proteomes" id="UP000694701"/>
    </source>
</evidence>
<dbReference type="PANTHER" id="PTHR46698:SF2">
    <property type="entry name" value="KIELIN_CHORDIN-LIKE PROTEIN"/>
    <property type="match status" value="1"/>
</dbReference>
<evidence type="ECO:0000256" key="5">
    <source>
        <dbReference type="ARBA" id="ARBA00023157"/>
    </source>
</evidence>
<dbReference type="Gene3D" id="2.10.25.10">
    <property type="entry name" value="Laminin"/>
    <property type="match status" value="1"/>
</dbReference>
<feature type="domain" description="VWFC" evidence="6">
    <location>
        <begin position="29"/>
        <end position="87"/>
    </location>
</feature>
<dbReference type="Pfam" id="PF08742">
    <property type="entry name" value="C8"/>
    <property type="match status" value="1"/>
</dbReference>
<dbReference type="SMART" id="SM00216">
    <property type="entry name" value="VWD"/>
    <property type="match status" value="1"/>
</dbReference>
<dbReference type="SUPFAM" id="SSF57603">
    <property type="entry name" value="FnI-like domain"/>
    <property type="match status" value="2"/>
</dbReference>
<dbReference type="InterPro" id="IPR002919">
    <property type="entry name" value="TIL_dom"/>
</dbReference>
<dbReference type="Pfam" id="PF00094">
    <property type="entry name" value="VWD"/>
    <property type="match status" value="1"/>
</dbReference>
<evidence type="ECO:0000256" key="3">
    <source>
        <dbReference type="ARBA" id="ARBA00022729"/>
    </source>
</evidence>
<dbReference type="GO" id="GO:0005576">
    <property type="term" value="C:extracellular region"/>
    <property type="evidence" value="ECO:0007669"/>
    <property type="project" value="UniProtKB-SubCell"/>
</dbReference>
<name>A0A8C2HYD7_CYPCA</name>
<dbReference type="GO" id="GO:0030513">
    <property type="term" value="P:positive regulation of BMP signaling pathway"/>
    <property type="evidence" value="ECO:0007669"/>
    <property type="project" value="TreeGrafter"/>
</dbReference>
<dbReference type="SUPFAM" id="SSF57567">
    <property type="entry name" value="Serine protease inhibitors"/>
    <property type="match status" value="1"/>
</dbReference>
<accession>A0A8C2HYD7</accession>
<sequence>MYSIYIYFINLSILCVDHTLTKISATNVSCCIYDGVQHLEGSTWFASSSPCMSCMCVNGVTTCSEVHCLSTCLNQISVPGECCPVCAGTTTVQSLQTVLCMHSFALKVLSLKCVDECTSCTCVYGDVHCQTQRCPTLTCDETSALVPGMCCPHCIPHPATCIVFGDPHYRTFDGKMVNFQGKCTYILAQDCEGRDFSVHVSNEDRGRKGVSWTKEVTVFIGDIVVQLFQNWIVKVICFTMLFKLLHCLLSIWYCTFLNVYIVYLNVSWNGRSHLEVSVPGTYKKQMCGLCGNFNNYPHDDMKLRNGQITNSEAVFGNSWKVETVQCPDAININPCTEAGYSAHKTANARCAVLKSPVFERCHKLVPPEMFYASCVYDQCACGSNVDECLCDVLEAYASECRKAGVILQWRSPTLCAVGCPLDRGYVFDECGPPCPKTCFNKDVPLGVIEAHCFKPCVPGCQCPAGLVEHNSHCIAPEKCPKIIHGNL</sequence>
<feature type="domain" description="VWFD" evidence="7">
    <location>
        <begin position="159"/>
        <end position="327"/>
    </location>
</feature>
<evidence type="ECO:0000256" key="2">
    <source>
        <dbReference type="ARBA" id="ARBA00022525"/>
    </source>
</evidence>
<dbReference type="AlphaFoldDB" id="A0A8C2HYD7"/>
<dbReference type="Gene3D" id="6.20.200.20">
    <property type="match status" value="2"/>
</dbReference>
<dbReference type="Proteomes" id="UP000694701">
    <property type="component" value="Unplaced"/>
</dbReference>
<organism evidence="8 9">
    <name type="scientific">Cyprinus carpio</name>
    <name type="common">Common carp</name>
    <dbReference type="NCBI Taxonomy" id="7962"/>
    <lineage>
        <taxon>Eukaryota</taxon>
        <taxon>Metazoa</taxon>
        <taxon>Chordata</taxon>
        <taxon>Craniata</taxon>
        <taxon>Vertebrata</taxon>
        <taxon>Euteleostomi</taxon>
        <taxon>Actinopterygii</taxon>
        <taxon>Neopterygii</taxon>
        <taxon>Teleostei</taxon>
        <taxon>Ostariophysi</taxon>
        <taxon>Cypriniformes</taxon>
        <taxon>Cyprinidae</taxon>
        <taxon>Cyprininae</taxon>
        <taxon>Cyprinus</taxon>
    </lineage>
</organism>
<dbReference type="InterPro" id="IPR036084">
    <property type="entry name" value="Ser_inhib-like_sf"/>
</dbReference>
<dbReference type="PROSITE" id="PS51233">
    <property type="entry name" value="VWFD"/>
    <property type="match status" value="1"/>
</dbReference>
<keyword evidence="4" id="KW-0677">Repeat</keyword>
<dbReference type="Pfam" id="PF00093">
    <property type="entry name" value="VWC"/>
    <property type="match status" value="1"/>
</dbReference>
<reference evidence="8" key="1">
    <citation type="submission" date="2025-08" db="UniProtKB">
        <authorList>
            <consortium name="Ensembl"/>
        </authorList>
    </citation>
    <scope>IDENTIFICATION</scope>
</reference>
<dbReference type="InterPro" id="IPR052424">
    <property type="entry name" value="Kielin_Chordin-BMP_Reg"/>
</dbReference>
<evidence type="ECO:0000313" key="8">
    <source>
        <dbReference type="Ensembl" id="ENSCCRP00020071750.1"/>
    </source>
</evidence>
<keyword evidence="2" id="KW-0964">Secreted</keyword>
<protein>
    <submittedName>
        <fullName evidence="8">Si:dkey-266m15.6</fullName>
    </submittedName>
</protein>
<evidence type="ECO:0000256" key="1">
    <source>
        <dbReference type="ARBA" id="ARBA00004613"/>
    </source>
</evidence>
<dbReference type="InterPro" id="IPR001846">
    <property type="entry name" value="VWF_type-D"/>
</dbReference>